<evidence type="ECO:0000313" key="1">
    <source>
        <dbReference type="EMBL" id="KAF7265908.1"/>
    </source>
</evidence>
<evidence type="ECO:0000313" key="2">
    <source>
        <dbReference type="Proteomes" id="UP000625711"/>
    </source>
</evidence>
<dbReference type="AlphaFoldDB" id="A0A834HR35"/>
<proteinExistence type="predicted"/>
<comment type="caution">
    <text evidence="1">The sequence shown here is derived from an EMBL/GenBank/DDBJ whole genome shotgun (WGS) entry which is preliminary data.</text>
</comment>
<dbReference type="EMBL" id="JAACXV010014582">
    <property type="protein sequence ID" value="KAF7265908.1"/>
    <property type="molecule type" value="Genomic_DNA"/>
</dbReference>
<sequence>MSTEDDYCTPLISLHAYHSRSRLELHQKEQPVVPFMGWWHLFDGFCLSKLQKWLLLTVVLDVRIVMLEFSVNFIGNKAIAGMGLAT</sequence>
<keyword evidence="2" id="KW-1185">Reference proteome</keyword>
<gene>
    <name evidence="1" type="ORF">GWI33_020654</name>
</gene>
<accession>A0A834HR35</accession>
<organism evidence="1 2">
    <name type="scientific">Rhynchophorus ferrugineus</name>
    <name type="common">Red palm weevil</name>
    <name type="synonym">Curculio ferrugineus</name>
    <dbReference type="NCBI Taxonomy" id="354439"/>
    <lineage>
        <taxon>Eukaryota</taxon>
        <taxon>Metazoa</taxon>
        <taxon>Ecdysozoa</taxon>
        <taxon>Arthropoda</taxon>
        <taxon>Hexapoda</taxon>
        <taxon>Insecta</taxon>
        <taxon>Pterygota</taxon>
        <taxon>Neoptera</taxon>
        <taxon>Endopterygota</taxon>
        <taxon>Coleoptera</taxon>
        <taxon>Polyphaga</taxon>
        <taxon>Cucujiformia</taxon>
        <taxon>Curculionidae</taxon>
        <taxon>Dryophthorinae</taxon>
        <taxon>Rhynchophorus</taxon>
    </lineage>
</organism>
<protein>
    <submittedName>
        <fullName evidence="1">Uncharacterized protein</fullName>
    </submittedName>
</protein>
<dbReference type="Proteomes" id="UP000625711">
    <property type="component" value="Unassembled WGS sequence"/>
</dbReference>
<reference evidence="1" key="1">
    <citation type="submission" date="2020-08" db="EMBL/GenBank/DDBJ databases">
        <title>Genome sequencing and assembly of the red palm weevil Rhynchophorus ferrugineus.</title>
        <authorList>
            <person name="Dias G.B."/>
            <person name="Bergman C.M."/>
            <person name="Manee M."/>
        </authorList>
    </citation>
    <scope>NUCLEOTIDE SEQUENCE</scope>
    <source>
        <strain evidence="1">AA-2017</strain>
        <tissue evidence="1">Whole larva</tissue>
    </source>
</reference>
<name>A0A834HR35_RHYFE</name>